<evidence type="ECO:0000259" key="1">
    <source>
        <dbReference type="Pfam" id="PF13401"/>
    </source>
</evidence>
<dbReference type="EMBL" id="CP000510">
    <property type="protein sequence ID" value="ABM04804.1"/>
    <property type="molecule type" value="Genomic_DNA"/>
</dbReference>
<dbReference type="HOGENOM" id="CLU_556506_0_0_6"/>
<evidence type="ECO:0000313" key="3">
    <source>
        <dbReference type="Proteomes" id="UP000000639"/>
    </source>
</evidence>
<keyword evidence="3" id="KW-1185">Reference proteome</keyword>
<dbReference type="InterPro" id="IPR027417">
    <property type="entry name" value="P-loop_NTPase"/>
</dbReference>
<dbReference type="AlphaFoldDB" id="A1SZ89"/>
<dbReference type="GO" id="GO:0016887">
    <property type="term" value="F:ATP hydrolysis activity"/>
    <property type="evidence" value="ECO:0007669"/>
    <property type="project" value="InterPro"/>
</dbReference>
<dbReference type="STRING" id="357804.Ping_3107"/>
<dbReference type="eggNOG" id="COG1672">
    <property type="taxonomic scope" value="Bacteria"/>
</dbReference>
<gene>
    <name evidence="2" type="ordered locus">Ping_3107</name>
</gene>
<name>A1SZ89_PSYIN</name>
<accession>A1SZ89</accession>
<organism evidence="2 3">
    <name type="scientific">Psychromonas ingrahamii (strain DSM 17664 / CCUG 51855 / 37)</name>
    <dbReference type="NCBI Taxonomy" id="357804"/>
    <lineage>
        <taxon>Bacteria</taxon>
        <taxon>Pseudomonadati</taxon>
        <taxon>Pseudomonadota</taxon>
        <taxon>Gammaproteobacteria</taxon>
        <taxon>Alteromonadales</taxon>
        <taxon>Psychromonadaceae</taxon>
        <taxon>Psychromonas</taxon>
    </lineage>
</organism>
<dbReference type="Gene3D" id="3.40.50.300">
    <property type="entry name" value="P-loop containing nucleotide triphosphate hydrolases"/>
    <property type="match status" value="1"/>
</dbReference>
<dbReference type="InterPro" id="IPR049945">
    <property type="entry name" value="AAA_22"/>
</dbReference>
<reference evidence="2 3" key="1">
    <citation type="submission" date="2007-01" db="EMBL/GenBank/DDBJ databases">
        <title>Complete sequence of Psychromonas ingrahamii 37.</title>
        <authorList>
            <consortium name="US DOE Joint Genome Institute"/>
            <person name="Copeland A."/>
            <person name="Lucas S."/>
            <person name="Lapidus A."/>
            <person name="Barry K."/>
            <person name="Detter J.C."/>
            <person name="Glavina del Rio T."/>
            <person name="Hammon N."/>
            <person name="Israni S."/>
            <person name="Dalin E."/>
            <person name="Tice H."/>
            <person name="Pitluck S."/>
            <person name="Thompson L.S."/>
            <person name="Brettin T."/>
            <person name="Bruce D."/>
            <person name="Han C."/>
            <person name="Tapia R."/>
            <person name="Schmutz J."/>
            <person name="Larimer F."/>
            <person name="Land M."/>
            <person name="Hauser L."/>
            <person name="Kyrpides N."/>
            <person name="Ivanova N."/>
            <person name="Staley J."/>
            <person name="Richardson P."/>
        </authorList>
    </citation>
    <scope>NUCLEOTIDE SEQUENCE [LARGE SCALE GENOMIC DNA]</scope>
    <source>
        <strain evidence="2 3">37</strain>
    </source>
</reference>
<dbReference type="RefSeq" id="WP_011771358.1">
    <property type="nucleotide sequence ID" value="NC_008709.1"/>
</dbReference>
<dbReference type="KEGG" id="pin:Ping_3107"/>
<dbReference type="SUPFAM" id="SSF52540">
    <property type="entry name" value="P-loop containing nucleoside triphosphate hydrolases"/>
    <property type="match status" value="1"/>
</dbReference>
<dbReference type="Proteomes" id="UP000000639">
    <property type="component" value="Chromosome"/>
</dbReference>
<evidence type="ECO:0000313" key="2">
    <source>
        <dbReference type="EMBL" id="ABM04804.1"/>
    </source>
</evidence>
<sequence length="490" mass="55541">MAIKNKKLPVTITPAQYRDTEVEAYKNNPLILGLPNRVDPKRFRQVLSQRVPSPEFSHLLDSDRVEVIKQLRKTRIITTEHLDLYNELYDALSHGYVDRNPSRPEVVAWSYDIADNTIPLENIERPYLDAISAQTTADAIFVTGFTGNGKSTINNLIMTALFPMVIEHHWEGFNEPQIVFIKVDMPHNGSRAVLIERILQEVDRALAETSFGKTNYAATCKTKGGKYTDISSMEGVLLTVLNRHHVGLLIIDEFQNLQVASVRFRNEMLQFFDTLINQLAVPNIKIGTPDTILLFDSQGRHKRRIGMVLELMRFEGEKDWDRAMKAIFGFQPIDKPIKRNENIEALLHDLSAGVPSILMALWEGCLIEAVRSGCETVTQALIKRVFKKRFPLMRSVTRNINKGTKGRHSDLLTVQQYLDAGNRTLALKHLNHFAVNVQGPAAQAVKQDIDALIEQQEFSLAQLKKLDAIKLGLKKNATGHREPQTLEHNE</sequence>
<proteinExistence type="predicted"/>
<dbReference type="OrthoDB" id="5593847at2"/>
<dbReference type="Pfam" id="PF13401">
    <property type="entry name" value="AAA_22"/>
    <property type="match status" value="1"/>
</dbReference>
<feature type="domain" description="ORC1/DEAH AAA+ ATPase" evidence="1">
    <location>
        <begin position="136"/>
        <end position="290"/>
    </location>
</feature>
<protein>
    <submittedName>
        <fullName evidence="2">Transposon Tn7 transposition protein C</fullName>
    </submittedName>
</protein>